<dbReference type="EMBL" id="HE577330">
    <property type="protein sequence ID" value="CCD02483.1"/>
    <property type="molecule type" value="Genomic_DNA"/>
</dbReference>
<dbReference type="AlphaFoldDB" id="A0A9P1NR37"/>
<protein>
    <submittedName>
        <fullName evidence="2">Uncharacterized protein</fullName>
    </submittedName>
</protein>
<keyword evidence="2" id="KW-0614">Plasmid</keyword>
<evidence type="ECO:0000256" key="1">
    <source>
        <dbReference type="SAM" id="MobiDB-lite"/>
    </source>
</evidence>
<dbReference type="Proteomes" id="UP000007319">
    <property type="component" value="Plasmid AZOBR_p3"/>
</dbReference>
<keyword evidence="3" id="KW-1185">Reference proteome</keyword>
<accession>A0A9P1NR37</accession>
<reference evidence="2 3" key="1">
    <citation type="journal article" date="2011" name="PLoS Genet.">
        <title>Azospirillum genomes reveal transition of bacteria from aquatic to terrestrial environments.</title>
        <authorList>
            <person name="Wisniewski-Dye F."/>
            <person name="Borziak K."/>
            <person name="Khalsa-Moyers G."/>
            <person name="Alexandre G."/>
            <person name="Sukharnikov L.O."/>
            <person name="Wuichet K."/>
            <person name="Hurst G.B."/>
            <person name="McDonald W.H."/>
            <person name="Robertson J.S."/>
            <person name="Barbe V."/>
            <person name="Calteau A."/>
            <person name="Rouy Z."/>
            <person name="Mangenot S."/>
            <person name="Prigent-Combaret C."/>
            <person name="Normand P."/>
            <person name="Boyer M."/>
            <person name="Siguier P."/>
            <person name="Dessaux Y."/>
            <person name="Elmerich C."/>
            <person name="Condemine G."/>
            <person name="Krishnen G."/>
            <person name="Kennedy I."/>
            <person name="Paterson A.H."/>
            <person name="Gonzalez V."/>
            <person name="Mavingui P."/>
            <person name="Zhulin I.B."/>
        </authorList>
    </citation>
    <scope>NUCLEOTIDE SEQUENCE [LARGE SCALE GENOMIC DNA]</scope>
    <source>
        <strain evidence="2 3">Sp245</strain>
    </source>
</reference>
<gene>
    <name evidence="2" type="ORF">AZOBR_p310225</name>
</gene>
<name>A0A9P1NR37_9PROT</name>
<feature type="region of interest" description="Disordered" evidence="1">
    <location>
        <begin position="190"/>
        <end position="227"/>
    </location>
</feature>
<evidence type="ECO:0000313" key="2">
    <source>
        <dbReference type="EMBL" id="CCD02483.1"/>
    </source>
</evidence>
<proteinExistence type="predicted"/>
<geneLocation type="plasmid" evidence="2 3">
    <name>AZOBR_p3</name>
</geneLocation>
<organism evidence="2 3">
    <name type="scientific">Azospirillum baldaniorum</name>
    <dbReference type="NCBI Taxonomy" id="1064539"/>
    <lineage>
        <taxon>Bacteria</taxon>
        <taxon>Pseudomonadati</taxon>
        <taxon>Pseudomonadota</taxon>
        <taxon>Alphaproteobacteria</taxon>
        <taxon>Rhodospirillales</taxon>
        <taxon>Azospirillaceae</taxon>
        <taxon>Azospirillum</taxon>
    </lineage>
</organism>
<dbReference type="KEGG" id="abs:AZOBR_p310225"/>
<evidence type="ECO:0000313" key="3">
    <source>
        <dbReference type="Proteomes" id="UP000007319"/>
    </source>
</evidence>
<feature type="region of interest" description="Disordered" evidence="1">
    <location>
        <begin position="360"/>
        <end position="395"/>
    </location>
</feature>
<feature type="compositionally biased region" description="Gly residues" evidence="1">
    <location>
        <begin position="204"/>
        <end position="225"/>
    </location>
</feature>
<feature type="region of interest" description="Disordered" evidence="1">
    <location>
        <begin position="1"/>
        <end position="23"/>
    </location>
</feature>
<sequence length="395" mass="41171">MAAAPHPAVRQDGHPVADPLGDVRQTAHGVDGVVQVAGAVIGHNDPVHPQFGGLLRVVGAQHALQNQLALPGVPQAPHVAPPHVLGEADLVADGDPTQRGAELVGIVGVGRHAAVAQILGENPGEPARVGETVQPGAHRRLDRNPEAVADVVFAIGRHRRVHGQDQGLRPGPFGAPHQLAGALAAAPDIELEPQPRPGFPGDPLDGGDGLGGDAEGNADRGGGLGQFDLAVVPDQPGHGGGRHDQRHGLIHPEQAGGGVAFRHVHQNARLEDEAVECRFARRDASFVLGSAVDVLEQAAREAGACPLPGLGDVERRGHRHFPGFRGKTRASHDSQDVPIGCCSDKNYLFGNNFSYARHKETVSSTSDRPGRLSASPTSTPAPLLRPRSHKDLPDA</sequence>